<evidence type="ECO:0000313" key="5">
    <source>
        <dbReference type="EMBL" id="PUU74064.1"/>
    </source>
</evidence>
<dbReference type="AlphaFoldDB" id="A0A2T6ZF78"/>
<comment type="catalytic activity">
    <reaction evidence="4">
        <text>alpha-D-galactosyl-(1-&gt;3)-1D-myo-inositol + sucrose = raffinose + myo-inositol</text>
        <dbReference type="Rhea" id="RHEA:20161"/>
        <dbReference type="ChEBI" id="CHEBI:16634"/>
        <dbReference type="ChEBI" id="CHEBI:17268"/>
        <dbReference type="ChEBI" id="CHEBI:17505"/>
        <dbReference type="ChEBI" id="CHEBI:17992"/>
        <dbReference type="EC" id="2.4.1.82"/>
    </reaction>
</comment>
<dbReference type="SUPFAM" id="SSF51445">
    <property type="entry name" value="(Trans)glycosidases"/>
    <property type="match status" value="1"/>
</dbReference>
<keyword evidence="5" id="KW-0378">Hydrolase</keyword>
<dbReference type="EMBL" id="NESQ01000324">
    <property type="protein sequence ID" value="PUU74064.1"/>
    <property type="molecule type" value="Genomic_DNA"/>
</dbReference>
<comment type="catalytic activity">
    <reaction evidence="1">
        <text>Hydrolysis of terminal, non-reducing alpha-D-galactose residues in alpha-D-galactosides, including galactose oligosaccharides, galactomannans and galactolipids.</text>
        <dbReference type="EC" id="3.2.1.22"/>
    </reaction>
</comment>
<keyword evidence="6" id="KW-1185">Reference proteome</keyword>
<accession>A0A2T6ZF78</accession>
<dbReference type="STRING" id="42251.A0A2T6ZF78"/>
<evidence type="ECO:0000256" key="1">
    <source>
        <dbReference type="ARBA" id="ARBA00001255"/>
    </source>
</evidence>
<evidence type="ECO:0000256" key="3">
    <source>
        <dbReference type="ARBA" id="ARBA00023277"/>
    </source>
</evidence>
<organism evidence="5 6">
    <name type="scientific">Tuber borchii</name>
    <name type="common">White truffle</name>
    <dbReference type="NCBI Taxonomy" id="42251"/>
    <lineage>
        <taxon>Eukaryota</taxon>
        <taxon>Fungi</taxon>
        <taxon>Dikarya</taxon>
        <taxon>Ascomycota</taxon>
        <taxon>Pezizomycotina</taxon>
        <taxon>Pezizomycetes</taxon>
        <taxon>Pezizales</taxon>
        <taxon>Tuberaceae</taxon>
        <taxon>Tuber</taxon>
    </lineage>
</organism>
<comment type="similarity">
    <text evidence="2">Belongs to the glycosyl hydrolases 36 family.</text>
</comment>
<dbReference type="Gene3D" id="3.20.20.70">
    <property type="entry name" value="Aldolase class I"/>
    <property type="match status" value="1"/>
</dbReference>
<proteinExistence type="inferred from homology"/>
<name>A0A2T6ZF78_TUBBO</name>
<dbReference type="GO" id="GO:0004557">
    <property type="term" value="F:alpha-galactosidase activity"/>
    <property type="evidence" value="ECO:0007669"/>
    <property type="project" value="UniProtKB-EC"/>
</dbReference>
<comment type="caution">
    <text evidence="5">The sequence shown here is derived from an EMBL/GenBank/DDBJ whole genome shotgun (WGS) entry which is preliminary data.</text>
</comment>
<keyword evidence="3" id="KW-0119">Carbohydrate metabolism</keyword>
<dbReference type="PANTHER" id="PTHR31268">
    <property type="match status" value="1"/>
</dbReference>
<sequence>MYLNAILFPPLGTTTVQSHAKNKIEFVAVLETSKGNRYDETGWIVQLWYQKSEGTWQSADFSPTDSLKSPILSTATAPNTTQRHYSLHLPHQNTNPIQFTLRLKPLLEEHAPWIWSKEQNGLRDGRVIFLDPSLGLPTFESLFHGSDSNLEAMSVTSQVPEVDLFDVTAPAPPIANGSSTIALGIPIGLELYYALVKLSSPWMGPRQGSSHFSIDLDGLLIGYLRSDGRHVVVLGVSGINHCTTYIRSEGGKILLKTRNDDANSQHHRVIIATGWKYQETANAAFYRARELIRSLTPLSSSINGPAPVPSWYETWYDGLAYCTWNGLGRELSEERILSALQDLADNGIYVTTLIIDDNWQSLCDGNRWDRFEANSNFPRGLGHTTSEIRRRFQNIRHIAVWHSLLGYWDGIAPSGWIYTNYKCINVKWLNGKDICVVDASDVSRMYNDFYSFLSKNGIDSIKCDGQYGIDDFDDATIRRSLAPAYQEAFKINSLKYFSQRVIYCMAHIPYILFRTLLPHDASRVLFRNSDDFFPDVPSSHVWHVFANSMNNIYSSNLNCFPDWDMFQSALPTYAGFHAAARCISGGPIYITDTPGQHDTSLIKQIGAYSPEGYTVALRPSCIALPTDPFVAYNSNRLLKVGNFSGGRGGSSLLAIFNISETRSSELLLMDDFPGISSEHNYVIRAHTSGEVTVVKPGTASLMPIILPQYGWELFTAVPVVEITHSKSAGHFTFGVLGIISVMSGISALIHQSINTETPQVAVTITLKALGTLGFYISDLASKDITKFLVTIAGNVVPFHTVRKSSQNNTVLEIDLEAAWNELNLSTGWSNEIPIGFHMQ</sequence>
<reference evidence="5 6" key="1">
    <citation type="submission" date="2017-04" db="EMBL/GenBank/DDBJ databases">
        <title>Draft genome sequence of Tuber borchii Vittad., a whitish edible truffle.</title>
        <authorList>
            <consortium name="DOE Joint Genome Institute"/>
            <person name="Murat C."/>
            <person name="Kuo A."/>
            <person name="Barry K.W."/>
            <person name="Clum A."/>
            <person name="Dockter R.B."/>
            <person name="Fauchery L."/>
            <person name="Iotti M."/>
            <person name="Kohler A."/>
            <person name="Labutti K."/>
            <person name="Lindquist E.A."/>
            <person name="Lipzen A."/>
            <person name="Ohm R.A."/>
            <person name="Wang M."/>
            <person name="Grigoriev I.V."/>
            <person name="Zambonelli A."/>
            <person name="Martin F.M."/>
        </authorList>
    </citation>
    <scope>NUCLEOTIDE SEQUENCE [LARGE SCALE GENOMIC DNA]</scope>
    <source>
        <strain evidence="5 6">Tbo3840</strain>
    </source>
</reference>
<dbReference type="PANTHER" id="PTHR31268:SF32">
    <property type="entry name" value="GALACTINOL--SUCROSE GALACTOSYLTRANSFERASE 2-RELATED"/>
    <property type="match status" value="1"/>
</dbReference>
<evidence type="ECO:0000313" key="6">
    <source>
        <dbReference type="Proteomes" id="UP000244722"/>
    </source>
</evidence>
<protein>
    <submittedName>
        <fullName evidence="5">Glycoside hydrolase superfamily</fullName>
    </submittedName>
</protein>
<evidence type="ECO:0000256" key="2">
    <source>
        <dbReference type="ARBA" id="ARBA00007240"/>
    </source>
</evidence>
<dbReference type="OrthoDB" id="4664297at2759"/>
<dbReference type="InterPro" id="IPR008811">
    <property type="entry name" value="Glycosyl_hydrolases_36"/>
</dbReference>
<dbReference type="GO" id="GO:0047274">
    <property type="term" value="F:galactinol-sucrose galactosyltransferase activity"/>
    <property type="evidence" value="ECO:0007669"/>
    <property type="project" value="UniProtKB-EC"/>
</dbReference>
<gene>
    <name evidence="5" type="ORF">B9Z19DRAFT_1033765</name>
</gene>
<dbReference type="InterPro" id="IPR013785">
    <property type="entry name" value="Aldolase_TIM"/>
</dbReference>
<evidence type="ECO:0000256" key="4">
    <source>
        <dbReference type="ARBA" id="ARBA00049426"/>
    </source>
</evidence>
<dbReference type="Proteomes" id="UP000244722">
    <property type="component" value="Unassembled WGS sequence"/>
</dbReference>
<dbReference type="Pfam" id="PF05691">
    <property type="entry name" value="Raffinose_syn"/>
    <property type="match status" value="1"/>
</dbReference>
<dbReference type="InterPro" id="IPR017853">
    <property type="entry name" value="GH"/>
</dbReference>